<dbReference type="HOGENOM" id="CLU_015961_5_1_0"/>
<dbReference type="GO" id="GO:0000166">
    <property type="term" value="F:nucleotide binding"/>
    <property type="evidence" value="ECO:0007669"/>
    <property type="project" value="UniProtKB-KW"/>
</dbReference>
<keyword evidence="10 11" id="KW-0694">RNA-binding</keyword>
<gene>
    <name evidence="13" type="ordered locus">Deipr_0441</name>
</gene>
<dbReference type="SUPFAM" id="SSF81301">
    <property type="entry name" value="Nucleotidyltransferase"/>
    <property type="match status" value="1"/>
</dbReference>
<keyword evidence="6 13" id="KW-0548">Nucleotidyltransferase</keyword>
<evidence type="ECO:0000256" key="6">
    <source>
        <dbReference type="ARBA" id="ARBA00022695"/>
    </source>
</evidence>
<keyword evidence="8" id="KW-0547">Nucleotide-binding</keyword>
<dbReference type="SUPFAM" id="SSF81891">
    <property type="entry name" value="Poly A polymerase C-terminal region-like"/>
    <property type="match status" value="1"/>
</dbReference>
<reference evidence="14" key="1">
    <citation type="submission" date="2011-02" db="EMBL/GenBank/DDBJ databases">
        <title>The complete sequence of chromosome of Deinococcus proteolyticus DSM 20540.</title>
        <authorList>
            <consortium name="US DOE Joint Genome Institute (JGI-PGF)"/>
            <person name="Lucas S."/>
            <person name="Copeland A."/>
            <person name="Lapidus A."/>
            <person name="Bruce D."/>
            <person name="Goodwin L."/>
            <person name="Pitluck S."/>
            <person name="Kyrpides N."/>
            <person name="Mavromatis K."/>
            <person name="Pagani I."/>
            <person name="Ivanova N."/>
            <person name="Ovchinnikova G."/>
            <person name="Zeytun A."/>
            <person name="Detter J.C."/>
            <person name="Han C."/>
            <person name="Land M."/>
            <person name="Hauser L."/>
            <person name="Markowitz V."/>
            <person name="Cheng J.-F."/>
            <person name="Hugenholtz P."/>
            <person name="Woyke T."/>
            <person name="Wu D."/>
            <person name="Pukall R."/>
            <person name="Steenblock K."/>
            <person name="Brambilla E."/>
            <person name="Klenk H.-P."/>
            <person name="Eisen J.A."/>
        </authorList>
    </citation>
    <scope>NUCLEOTIDE SEQUENCE [LARGE SCALE GENOMIC DNA]</scope>
    <source>
        <strain evidence="14">ATCC 35074 / DSM 20540 / JCM 6276 / NBRC 101906 / NCIMB 13154 / VKM Ac-1939 / CCM 2703 / MRP</strain>
    </source>
</reference>
<evidence type="ECO:0000256" key="5">
    <source>
        <dbReference type="ARBA" id="ARBA00022694"/>
    </source>
</evidence>
<dbReference type="EMBL" id="CP002536">
    <property type="protein sequence ID" value="ADY25611.1"/>
    <property type="molecule type" value="Genomic_DNA"/>
</dbReference>
<evidence type="ECO:0000256" key="1">
    <source>
        <dbReference type="ARBA" id="ARBA00001946"/>
    </source>
</evidence>
<keyword evidence="7" id="KW-0479">Metal-binding</keyword>
<dbReference type="OrthoDB" id="9805698at2"/>
<dbReference type="Proteomes" id="UP000007718">
    <property type="component" value="Chromosome"/>
</dbReference>
<dbReference type="KEGG" id="dpt:Deipr_0441"/>
<reference evidence="13 14" key="2">
    <citation type="journal article" date="2012" name="Stand. Genomic Sci.">
        <title>Complete genome sequence of the orange-red pigmented, radioresistant Deinococcus proteolyticus type strain (MRP(T)).</title>
        <authorList>
            <person name="Copeland A."/>
            <person name="Zeytun A."/>
            <person name="Yassawong M."/>
            <person name="Nolan M."/>
            <person name="Lucas S."/>
            <person name="Hammon N."/>
            <person name="Deshpande S."/>
            <person name="Cheng J.F."/>
            <person name="Han C."/>
            <person name="Tapia R."/>
            <person name="Goodwin L.A."/>
            <person name="Pitluck S."/>
            <person name="Mavromatis K."/>
            <person name="Liolios K."/>
            <person name="Pagani I."/>
            <person name="Ivanova N."/>
            <person name="Mikhailova N."/>
            <person name="Pati A."/>
            <person name="Chen A."/>
            <person name="Palaniappan K."/>
            <person name="Land M."/>
            <person name="Hauser L."/>
            <person name="Jeffries C.D."/>
            <person name="Brambilla E.M."/>
            <person name="Rohde M."/>
            <person name="Sikorski J."/>
            <person name="Pukall R."/>
            <person name="Goker M."/>
            <person name="Detter J.C."/>
            <person name="Woyke T."/>
            <person name="Bristow J."/>
            <person name="Eisen J.A."/>
            <person name="Markowitz V."/>
            <person name="Hugenholtz P."/>
            <person name="Kyrpides N.C."/>
            <person name="Klenk H.P."/>
            <person name="Lapidus A."/>
        </authorList>
    </citation>
    <scope>NUCLEOTIDE SEQUENCE [LARGE SCALE GENOMIC DNA]</scope>
    <source>
        <strain evidence="14">ATCC 35074 / DSM 20540 / JCM 6276 / NBRC 101906 / NCIMB 13154 / VKM Ac-1939 / CCM 2703 / MRP</strain>
    </source>
</reference>
<evidence type="ECO:0000256" key="3">
    <source>
        <dbReference type="ARBA" id="ARBA00022555"/>
    </source>
</evidence>
<dbReference type="InterPro" id="IPR043519">
    <property type="entry name" value="NT_sf"/>
</dbReference>
<comment type="similarity">
    <text evidence="2 11">Belongs to the tRNA nucleotidyltransferase/poly(A) polymerase family.</text>
</comment>
<dbReference type="CDD" id="cd05398">
    <property type="entry name" value="NT_ClassII-CCAase"/>
    <property type="match status" value="1"/>
</dbReference>
<dbReference type="Gene3D" id="1.10.3090.10">
    <property type="entry name" value="cca-adding enzyme, domain 2"/>
    <property type="match status" value="1"/>
</dbReference>
<dbReference type="RefSeq" id="WP_013614220.1">
    <property type="nucleotide sequence ID" value="NC_015161.1"/>
</dbReference>
<keyword evidence="14" id="KW-1185">Reference proteome</keyword>
<keyword evidence="9" id="KW-0460">Magnesium</keyword>
<keyword evidence="4 11" id="KW-0808">Transferase</keyword>
<evidence type="ECO:0000256" key="2">
    <source>
        <dbReference type="ARBA" id="ARBA00007265"/>
    </source>
</evidence>
<evidence type="ECO:0000256" key="10">
    <source>
        <dbReference type="ARBA" id="ARBA00022884"/>
    </source>
</evidence>
<keyword evidence="3" id="KW-0820">tRNA-binding</keyword>
<dbReference type="InterPro" id="IPR052390">
    <property type="entry name" value="tRNA_nt/polyA_polymerase"/>
</dbReference>
<dbReference type="InterPro" id="IPR002646">
    <property type="entry name" value="PolA_pol_head_dom"/>
</dbReference>
<dbReference type="PANTHER" id="PTHR47788">
    <property type="entry name" value="POLYA POLYMERASE"/>
    <property type="match status" value="1"/>
</dbReference>
<proteinExistence type="inferred from homology"/>
<dbReference type="AlphaFoldDB" id="F0RK52"/>
<dbReference type="GO" id="GO:0000049">
    <property type="term" value="F:tRNA binding"/>
    <property type="evidence" value="ECO:0007669"/>
    <property type="project" value="UniProtKB-KW"/>
</dbReference>
<dbReference type="Gene3D" id="3.30.460.10">
    <property type="entry name" value="Beta Polymerase, domain 2"/>
    <property type="match status" value="1"/>
</dbReference>
<organism evidence="13 14">
    <name type="scientific">Deinococcus proteolyticus (strain ATCC 35074 / DSM 20540 / JCM 6276 / NBRC 101906 / NCIMB 13154 / VKM Ac-1939 / CCM 2703 / MRP)</name>
    <dbReference type="NCBI Taxonomy" id="693977"/>
    <lineage>
        <taxon>Bacteria</taxon>
        <taxon>Thermotogati</taxon>
        <taxon>Deinococcota</taxon>
        <taxon>Deinococci</taxon>
        <taxon>Deinococcales</taxon>
        <taxon>Deinococcaceae</taxon>
        <taxon>Deinococcus</taxon>
    </lineage>
</organism>
<evidence type="ECO:0000256" key="11">
    <source>
        <dbReference type="RuleBase" id="RU003953"/>
    </source>
</evidence>
<keyword evidence="5" id="KW-0819">tRNA processing</keyword>
<name>F0RK52_DEIPM</name>
<evidence type="ECO:0000256" key="7">
    <source>
        <dbReference type="ARBA" id="ARBA00022723"/>
    </source>
</evidence>
<dbReference type="GO" id="GO:0008033">
    <property type="term" value="P:tRNA processing"/>
    <property type="evidence" value="ECO:0007669"/>
    <property type="project" value="UniProtKB-KW"/>
</dbReference>
<protein>
    <submittedName>
        <fullName evidence="13">Polynucleotide adenylyltransferase region</fullName>
    </submittedName>
</protein>
<dbReference type="Pfam" id="PF01743">
    <property type="entry name" value="PolyA_pol"/>
    <property type="match status" value="1"/>
</dbReference>
<comment type="cofactor">
    <cofactor evidence="1">
        <name>Mg(2+)</name>
        <dbReference type="ChEBI" id="CHEBI:18420"/>
    </cofactor>
</comment>
<feature type="domain" description="Poly A polymerase head" evidence="12">
    <location>
        <begin position="38"/>
        <end position="167"/>
    </location>
</feature>
<evidence type="ECO:0000313" key="14">
    <source>
        <dbReference type="Proteomes" id="UP000007718"/>
    </source>
</evidence>
<evidence type="ECO:0000313" key="13">
    <source>
        <dbReference type="EMBL" id="ADY25611.1"/>
    </source>
</evidence>
<dbReference type="GO" id="GO:0016779">
    <property type="term" value="F:nucleotidyltransferase activity"/>
    <property type="evidence" value="ECO:0007669"/>
    <property type="project" value="UniProtKB-KW"/>
</dbReference>
<dbReference type="PANTHER" id="PTHR47788:SF1">
    <property type="entry name" value="A-ADDING TRNA NUCLEOTIDYLTRANSFERASE"/>
    <property type="match status" value="1"/>
</dbReference>
<accession>F0RK52</accession>
<dbReference type="STRING" id="693977.Deipr_0441"/>
<evidence type="ECO:0000256" key="4">
    <source>
        <dbReference type="ARBA" id="ARBA00022679"/>
    </source>
</evidence>
<evidence type="ECO:0000256" key="8">
    <source>
        <dbReference type="ARBA" id="ARBA00022741"/>
    </source>
</evidence>
<evidence type="ECO:0000259" key="12">
    <source>
        <dbReference type="Pfam" id="PF01743"/>
    </source>
</evidence>
<dbReference type="eggNOG" id="COG0617">
    <property type="taxonomic scope" value="Bacteria"/>
</dbReference>
<evidence type="ECO:0000256" key="9">
    <source>
        <dbReference type="ARBA" id="ARBA00022842"/>
    </source>
</evidence>
<dbReference type="GO" id="GO:0046872">
    <property type="term" value="F:metal ion binding"/>
    <property type="evidence" value="ECO:0007669"/>
    <property type="project" value="UniProtKB-KW"/>
</dbReference>
<sequence>MPAAHASAQAVWNALAPADRVFLSGLVQDAAGQGTLALVGGAVRDALLGASLHSPDLDIVLDTSGGLTVGELAARYSARTGLPHLFHPQFQNAALTLPDGRSADLIRARRERYPVPGERPTVTTGTLAEDLARRDFGLNALALRLADPPELLDVVGGLDDLHARTLRPLHAHSLHEDASRLIRGARLAARLDLHAHPELLRQVPDALQMAERTPRLWAELGLALHEPHPTKVARMLTGWGAGEVLPPGLLPTWQQLEAAGAGNPDLYAAALLHTAEHPQLWQERLSLGHGPARLLARAESADIFPAESAEQQLRTALWPERPAYPPLQGRDLLQAGWTAGPQLGQALAHLRTRRARGELHSRAEEWAALHEWQARPGNKGNQSL</sequence>